<dbReference type="PANTHER" id="PTHR10048">
    <property type="entry name" value="PHOSPHATIDYLINOSITOL KINASE"/>
    <property type="match status" value="1"/>
</dbReference>
<evidence type="ECO:0000259" key="9">
    <source>
        <dbReference type="PROSITE" id="PS51547"/>
    </source>
</evidence>
<keyword evidence="2" id="KW-0547">Nucleotide-binding</keyword>
<dbReference type="GO" id="GO:0043491">
    <property type="term" value="P:phosphatidylinositol 3-kinase/protein kinase B signal transduction"/>
    <property type="evidence" value="ECO:0007669"/>
    <property type="project" value="TreeGrafter"/>
</dbReference>
<comment type="similarity">
    <text evidence="5">Belongs to the PI3/PI4-kinase family.</text>
</comment>
<dbReference type="GO" id="GO:0016303">
    <property type="term" value="F:1-phosphatidylinositol-3-kinase activity"/>
    <property type="evidence" value="ECO:0007669"/>
    <property type="project" value="TreeGrafter"/>
</dbReference>
<keyword evidence="4" id="KW-0067">ATP-binding</keyword>
<keyword evidence="3 10" id="KW-0418">Kinase</keyword>
<keyword evidence="1" id="KW-0808">Transferase</keyword>
<dbReference type="InterPro" id="IPR042236">
    <property type="entry name" value="PI3K_accessory_sf"/>
</dbReference>
<feature type="compositionally biased region" description="Low complexity" evidence="6">
    <location>
        <begin position="219"/>
        <end position="245"/>
    </location>
</feature>
<dbReference type="Pfam" id="PF00454">
    <property type="entry name" value="PI3_PI4_kinase"/>
    <property type="match status" value="1"/>
</dbReference>
<evidence type="ECO:0000259" key="7">
    <source>
        <dbReference type="PROSITE" id="PS50290"/>
    </source>
</evidence>
<evidence type="ECO:0000259" key="8">
    <source>
        <dbReference type="PROSITE" id="PS51545"/>
    </source>
</evidence>
<dbReference type="InterPro" id="IPR016024">
    <property type="entry name" value="ARM-type_fold"/>
</dbReference>
<dbReference type="PROSITE" id="PS51547">
    <property type="entry name" value="C2_PI3K"/>
    <property type="match status" value="1"/>
</dbReference>
<dbReference type="InterPro" id="IPR000403">
    <property type="entry name" value="PI3/4_kinase_cat_dom"/>
</dbReference>
<feature type="domain" description="C2 PI3K-type" evidence="9">
    <location>
        <begin position="536"/>
        <end position="753"/>
    </location>
</feature>
<dbReference type="InterPro" id="IPR035448">
    <property type="entry name" value="PI3Kc"/>
</dbReference>
<dbReference type="InterPro" id="IPR002420">
    <property type="entry name" value="PI3K-type_C2_dom"/>
</dbReference>
<evidence type="ECO:0000256" key="6">
    <source>
        <dbReference type="SAM" id="MobiDB-lite"/>
    </source>
</evidence>
<dbReference type="GO" id="GO:0005942">
    <property type="term" value="C:phosphatidylinositol 3-kinase complex"/>
    <property type="evidence" value="ECO:0007669"/>
    <property type="project" value="TreeGrafter"/>
</dbReference>
<dbReference type="Gene3D" id="2.60.40.150">
    <property type="entry name" value="C2 domain"/>
    <property type="match status" value="1"/>
</dbReference>
<feature type="region of interest" description="Disordered" evidence="6">
    <location>
        <begin position="757"/>
        <end position="796"/>
    </location>
</feature>
<dbReference type="InterPro" id="IPR035892">
    <property type="entry name" value="C2_domain_sf"/>
</dbReference>
<feature type="domain" description="PIK helical" evidence="8">
    <location>
        <begin position="849"/>
        <end position="1030"/>
    </location>
</feature>
<dbReference type="Gene3D" id="1.25.40.70">
    <property type="entry name" value="Phosphatidylinositol 3-kinase, accessory domain (PIK)"/>
    <property type="match status" value="1"/>
</dbReference>
<dbReference type="PhylomeDB" id="A0A0D2WNR9"/>
<dbReference type="GO" id="GO:0035005">
    <property type="term" value="F:1-phosphatidylinositol-4-phosphate 3-kinase activity"/>
    <property type="evidence" value="ECO:0007669"/>
    <property type="project" value="TreeGrafter"/>
</dbReference>
<dbReference type="SMART" id="SM00145">
    <property type="entry name" value="PI3Ka"/>
    <property type="match status" value="1"/>
</dbReference>
<dbReference type="GO" id="GO:0048015">
    <property type="term" value="P:phosphatidylinositol-mediated signaling"/>
    <property type="evidence" value="ECO:0007669"/>
    <property type="project" value="TreeGrafter"/>
</dbReference>
<evidence type="ECO:0000313" key="11">
    <source>
        <dbReference type="Proteomes" id="UP000008743"/>
    </source>
</evidence>
<protein>
    <submittedName>
        <fullName evidence="10">Phosphoinositide-3-kinase</fullName>
    </submittedName>
</protein>
<feature type="compositionally biased region" description="Low complexity" evidence="6">
    <location>
        <begin position="781"/>
        <end position="790"/>
    </location>
</feature>
<accession>A0A0D2WNR9</accession>
<dbReference type="PANTHER" id="PTHR10048:SF14">
    <property type="entry name" value="LD28067P"/>
    <property type="match status" value="1"/>
</dbReference>
<dbReference type="InterPro" id="IPR015433">
    <property type="entry name" value="PI3/4_kinase"/>
</dbReference>
<sequence>MLASSAGAAAPKPPPRRPRSGSVDTAVPLVLYLRVWANSAVVAAESTTRNDAAQFGSAHDAATTTAERNVTTGLSADQELLVDALVLEVPTGRLAAAGLPSARAALHRARIARIRRELFVLEVERARRLAMLNATLQKVATVASQLLTASEAAAAAALAGAGPGAASDAESPFAALANAASKFGLLPRSSKALNAGALASPSSTGSIADVAASKTGPRSSPSNSVFYFPSSSPSPGQPFDQPSSSAAAEESGMDASSGSLDKTDKLSLDKLSLDKVSVDKLPLTTTPPGQSPAPVLMMVPHVTSPLVEQLLTLSRAGDAATLSARLQQQYGMAGALQHSQQLLQQLGNPLAVVPQLSQEQVAVLRFQRWQMDSPLVSEFLLLHGLDPSDLVDDPLVQARGLASRPSRNFAHLSTSTHGQTAALSSHSRHARVASMTRMMIHGSSRSHENEGGVAEASVNGAGDASLDAPTREVRVCREHLLQYFCGLGRVNDSIRNRARESLYSAIQSIADDQTLQQQSSEDAAAVAAPSVFSSDIAHTVTLSIGSVDLPAPRDTFPSLVGSFAWMEARLYYGSTLLNQPGTAFATSAQKVTAFADRLLFHNFKIDFGVALHSVPRGTRIQLTLVSAPRAPTVAAVVASRITSAGDATATNNNSNMAAQSTSAFSSSSASTSAGGVPRLATVTPVLSTTSRVVAWANIALVDCEANVAQGQLHVRLWDGMQPSLYGTTSTTRSPLAATAHVALQAFSHKIFFVDPWSSKDPPSPSQARKQRRAHPAIRRGTVSVATSAEEAAAKPFRHSDSADALLLLQQTSSLPSGEDEKEASTTSLPSESHSSESHECDGDAATVSDTVAAPEPHTNSEVPSSSPSPLPSSSTAATSKDPARRRLGNAESSRLSTDHDVIDKLIAVDWLNSAAARVAMQQISSTPTLQSPTAALRLLGGAFPDSTVRAFAVSCLHRVSDGEFVEYSMQLVQALKFENYHDSPLARHLLERALSDDRIGQRVFWYLRSEAKLPTFRERFSLLLEVFIALLDRNRLLRLVHQVDVHAELEYVAQAVKHVKAASRHALLHAMLSAMRLPPVFGLPIATTERTLGETFAAAQMPDSPVLSRAMSVSVTRTPSTRGGGGSHRPSVSSRPRPADIASSVSLGNSATLTGAAEASGPDFKMFCGLNVSGCKVLDSKKLPLWLSFKTTNPFAQPFYALLKCGDDVRQDMLTLQLIRLMDRLWKANNLDLRLITYDCIATDVSGAGVGLIQAVRDATTLSAIQKLVAGSAAVFKENTISVWLRQQNPIEEDYIAAVDNFTLSCAGYCVATYVLGIGDRHNDNIMLKSDGHIFHIDFGHILGNIKRKFGIKRERTPFILTSGFANVMGGSGKDNGQFTKFQVYSCHAFMILRQNAALFINLLLLMLGSGLPELRSEDDIAYVKSALFLDQNDADALRSFQDLLAGVLKAEWSTQINWYIHNLKHA</sequence>
<dbReference type="PROSITE" id="PS00915">
    <property type="entry name" value="PI3_4_KINASE_1"/>
    <property type="match status" value="1"/>
</dbReference>
<dbReference type="EMBL" id="KE346364">
    <property type="protein sequence ID" value="KJE92870.1"/>
    <property type="molecule type" value="Genomic_DNA"/>
</dbReference>
<dbReference type="InterPro" id="IPR036940">
    <property type="entry name" value="PI3/4_kinase_cat_sf"/>
</dbReference>
<dbReference type="Pfam" id="PF00613">
    <property type="entry name" value="PI3Ka"/>
    <property type="match status" value="1"/>
</dbReference>
<dbReference type="Gene3D" id="3.30.1010.10">
    <property type="entry name" value="Phosphatidylinositol 3-kinase Catalytic Subunit, Chain A, domain 4"/>
    <property type="match status" value="1"/>
</dbReference>
<dbReference type="GO" id="GO:0005524">
    <property type="term" value="F:ATP binding"/>
    <property type="evidence" value="ECO:0007669"/>
    <property type="project" value="UniProtKB-KW"/>
</dbReference>
<dbReference type="CDD" id="cd00891">
    <property type="entry name" value="PI3Kc"/>
    <property type="match status" value="1"/>
</dbReference>
<feature type="region of interest" description="Disordered" evidence="6">
    <location>
        <begin position="1111"/>
        <end position="1140"/>
    </location>
</feature>
<evidence type="ECO:0000256" key="3">
    <source>
        <dbReference type="ARBA" id="ARBA00022777"/>
    </source>
</evidence>
<dbReference type="OrthoDB" id="67688at2759"/>
<dbReference type="InterPro" id="IPR011009">
    <property type="entry name" value="Kinase-like_dom_sf"/>
</dbReference>
<feature type="region of interest" description="Disordered" evidence="6">
    <location>
        <begin position="197"/>
        <end position="263"/>
    </location>
</feature>
<evidence type="ECO:0000313" key="10">
    <source>
        <dbReference type="EMBL" id="KJE92870.1"/>
    </source>
</evidence>
<proteinExistence type="inferred from homology"/>
<evidence type="ECO:0000256" key="2">
    <source>
        <dbReference type="ARBA" id="ARBA00022741"/>
    </source>
</evidence>
<reference evidence="11" key="1">
    <citation type="submission" date="2011-02" db="EMBL/GenBank/DDBJ databases">
        <title>The Genome Sequence of Capsaspora owczarzaki ATCC 30864.</title>
        <authorList>
            <person name="Russ C."/>
            <person name="Cuomo C."/>
            <person name="Burger G."/>
            <person name="Gray M.W."/>
            <person name="Holland P.W.H."/>
            <person name="King N."/>
            <person name="Lang F.B.F."/>
            <person name="Roger A.J."/>
            <person name="Ruiz-Trillo I."/>
            <person name="Young S.K."/>
            <person name="Zeng Q."/>
            <person name="Gargeya S."/>
            <person name="Alvarado L."/>
            <person name="Berlin A."/>
            <person name="Chapman S.B."/>
            <person name="Chen Z."/>
            <person name="Freedman E."/>
            <person name="Gellesch M."/>
            <person name="Goldberg J."/>
            <person name="Griggs A."/>
            <person name="Gujja S."/>
            <person name="Heilman E."/>
            <person name="Heiman D."/>
            <person name="Howarth C."/>
            <person name="Mehta T."/>
            <person name="Neiman D."/>
            <person name="Pearson M."/>
            <person name="Roberts A."/>
            <person name="Saif S."/>
            <person name="Shea T."/>
            <person name="Shenoy N."/>
            <person name="Sisk P."/>
            <person name="Stolte C."/>
            <person name="Sykes S."/>
            <person name="White J."/>
            <person name="Yandava C."/>
            <person name="Haas B."/>
            <person name="Nusbaum C."/>
            <person name="Birren B."/>
        </authorList>
    </citation>
    <scope>NUCLEOTIDE SEQUENCE</scope>
    <source>
        <strain evidence="11">ATCC 30864</strain>
    </source>
</reference>
<dbReference type="PROSITE" id="PS51545">
    <property type="entry name" value="PIK_HELICAL"/>
    <property type="match status" value="1"/>
</dbReference>
<dbReference type="PROSITE" id="PS00916">
    <property type="entry name" value="PI3_4_KINASE_2"/>
    <property type="match status" value="1"/>
</dbReference>
<dbReference type="Gene3D" id="1.10.1070.11">
    <property type="entry name" value="Phosphatidylinositol 3-/4-kinase, catalytic domain"/>
    <property type="match status" value="1"/>
</dbReference>
<dbReference type="eggNOG" id="KOG0904">
    <property type="taxonomic scope" value="Eukaryota"/>
</dbReference>
<keyword evidence="11" id="KW-1185">Reference proteome</keyword>
<evidence type="ECO:0000256" key="4">
    <source>
        <dbReference type="ARBA" id="ARBA00022840"/>
    </source>
</evidence>
<dbReference type="PROSITE" id="PS50290">
    <property type="entry name" value="PI3_4_KINASE_3"/>
    <property type="match status" value="1"/>
</dbReference>
<feature type="domain" description="PI3K/PI4K catalytic" evidence="7">
    <location>
        <begin position="1171"/>
        <end position="1453"/>
    </location>
</feature>
<organism evidence="10 11">
    <name type="scientific">Capsaspora owczarzaki (strain ATCC 30864)</name>
    <dbReference type="NCBI Taxonomy" id="595528"/>
    <lineage>
        <taxon>Eukaryota</taxon>
        <taxon>Filasterea</taxon>
        <taxon>Capsaspora</taxon>
    </lineage>
</organism>
<dbReference type="GO" id="GO:0005737">
    <property type="term" value="C:cytoplasm"/>
    <property type="evidence" value="ECO:0007669"/>
    <property type="project" value="TreeGrafter"/>
</dbReference>
<gene>
    <name evidence="10" type="ORF">CAOG_003759</name>
</gene>
<dbReference type="STRING" id="595528.A0A0D2WNR9"/>
<dbReference type="Proteomes" id="UP000008743">
    <property type="component" value="Unassembled WGS sequence"/>
</dbReference>
<dbReference type="FunFam" id="1.10.1070.11:FF:000001">
    <property type="entry name" value="Phosphatidylinositol 4,5-bisphosphate 3-kinase catalytic subunit"/>
    <property type="match status" value="1"/>
</dbReference>
<dbReference type="InterPro" id="IPR018936">
    <property type="entry name" value="PI3/4_kinase_CS"/>
</dbReference>
<feature type="compositionally biased region" description="Low complexity" evidence="6">
    <location>
        <begin position="863"/>
        <end position="879"/>
    </location>
</feature>
<dbReference type="SMART" id="SM00146">
    <property type="entry name" value="PI3Kc"/>
    <property type="match status" value="1"/>
</dbReference>
<dbReference type="SUPFAM" id="SSF48371">
    <property type="entry name" value="ARM repeat"/>
    <property type="match status" value="1"/>
</dbReference>
<dbReference type="InParanoid" id="A0A0D2WNR9"/>
<feature type="compositionally biased region" description="Low complexity" evidence="6">
    <location>
        <begin position="1"/>
        <end position="10"/>
    </location>
</feature>
<dbReference type="GO" id="GO:0016477">
    <property type="term" value="P:cell migration"/>
    <property type="evidence" value="ECO:0007669"/>
    <property type="project" value="TreeGrafter"/>
</dbReference>
<evidence type="ECO:0000256" key="5">
    <source>
        <dbReference type="PROSITE-ProRule" id="PRU00880"/>
    </source>
</evidence>
<dbReference type="GO" id="GO:0005886">
    <property type="term" value="C:plasma membrane"/>
    <property type="evidence" value="ECO:0007669"/>
    <property type="project" value="TreeGrafter"/>
</dbReference>
<evidence type="ECO:0000256" key="1">
    <source>
        <dbReference type="ARBA" id="ARBA00022679"/>
    </source>
</evidence>
<dbReference type="SUPFAM" id="SSF56112">
    <property type="entry name" value="Protein kinase-like (PK-like)"/>
    <property type="match status" value="1"/>
</dbReference>
<name>A0A0D2WNR9_CAPO3</name>
<feature type="compositionally biased region" description="Basic residues" evidence="6">
    <location>
        <begin position="768"/>
        <end position="777"/>
    </location>
</feature>
<dbReference type="InterPro" id="IPR001263">
    <property type="entry name" value="PI3K_accessory_dom"/>
</dbReference>
<feature type="region of interest" description="Disordered" evidence="6">
    <location>
        <begin position="813"/>
        <end position="894"/>
    </location>
</feature>
<feature type="region of interest" description="Disordered" evidence="6">
    <location>
        <begin position="1"/>
        <end position="22"/>
    </location>
</feature>